<gene>
    <name evidence="1" type="ORF">PT974_06574</name>
</gene>
<proteinExistence type="predicted"/>
<reference evidence="1 2" key="1">
    <citation type="submission" date="2024-01" db="EMBL/GenBank/DDBJ databases">
        <title>Complete genome of Cladobotryum mycophilum ATHUM6906.</title>
        <authorList>
            <person name="Christinaki A.C."/>
            <person name="Myridakis A.I."/>
            <person name="Kouvelis V.N."/>
        </authorList>
    </citation>
    <scope>NUCLEOTIDE SEQUENCE [LARGE SCALE GENOMIC DNA]</scope>
    <source>
        <strain evidence="1 2">ATHUM6906</strain>
    </source>
</reference>
<name>A0ABR0SLT9_9HYPO</name>
<dbReference type="EMBL" id="JAVFKD010000012">
    <property type="protein sequence ID" value="KAK5993146.1"/>
    <property type="molecule type" value="Genomic_DNA"/>
</dbReference>
<accession>A0ABR0SLT9</accession>
<dbReference type="Proteomes" id="UP001338125">
    <property type="component" value="Unassembled WGS sequence"/>
</dbReference>
<evidence type="ECO:0000313" key="1">
    <source>
        <dbReference type="EMBL" id="KAK5993146.1"/>
    </source>
</evidence>
<evidence type="ECO:0000313" key="2">
    <source>
        <dbReference type="Proteomes" id="UP001338125"/>
    </source>
</evidence>
<sequence length="75" mass="8744">MTIVGLERQLDDQRVLLVLDPAFRGSSVVKRFSGKALLTEDSMADRLLKPYRRNINRLRKHNEFEVLYLEPVQST</sequence>
<keyword evidence="2" id="KW-1185">Reference proteome</keyword>
<comment type="caution">
    <text evidence="1">The sequence shown here is derived from an EMBL/GenBank/DDBJ whole genome shotgun (WGS) entry which is preliminary data.</text>
</comment>
<organism evidence="1 2">
    <name type="scientific">Cladobotryum mycophilum</name>
    <dbReference type="NCBI Taxonomy" id="491253"/>
    <lineage>
        <taxon>Eukaryota</taxon>
        <taxon>Fungi</taxon>
        <taxon>Dikarya</taxon>
        <taxon>Ascomycota</taxon>
        <taxon>Pezizomycotina</taxon>
        <taxon>Sordariomycetes</taxon>
        <taxon>Hypocreomycetidae</taxon>
        <taxon>Hypocreales</taxon>
        <taxon>Hypocreaceae</taxon>
        <taxon>Cladobotryum</taxon>
    </lineage>
</organism>
<protein>
    <submittedName>
        <fullName evidence="1">Uncharacterized protein</fullName>
    </submittedName>
</protein>